<feature type="region of interest" description="Disordered" evidence="2">
    <location>
        <begin position="100"/>
        <end position="140"/>
    </location>
</feature>
<evidence type="ECO:0000313" key="4">
    <source>
        <dbReference type="Proteomes" id="UP000011761"/>
    </source>
</evidence>
<dbReference type="HOGENOM" id="CLU_633106_0_0_1"/>
<evidence type="ECO:0000313" key="3">
    <source>
        <dbReference type="EMBL" id="EMC91479.1"/>
    </source>
</evidence>
<reference evidence="3 4" key="1">
    <citation type="journal article" date="2012" name="PLoS Pathog.">
        <title>Diverse lifestyles and strategies of plant pathogenesis encoded in the genomes of eighteen Dothideomycetes fungi.</title>
        <authorList>
            <person name="Ohm R.A."/>
            <person name="Feau N."/>
            <person name="Henrissat B."/>
            <person name="Schoch C.L."/>
            <person name="Horwitz B.A."/>
            <person name="Barry K.W."/>
            <person name="Condon B.J."/>
            <person name="Copeland A.C."/>
            <person name="Dhillon B."/>
            <person name="Glaser F."/>
            <person name="Hesse C.N."/>
            <person name="Kosti I."/>
            <person name="LaButti K."/>
            <person name="Lindquist E.A."/>
            <person name="Lucas S."/>
            <person name="Salamov A.A."/>
            <person name="Bradshaw R.E."/>
            <person name="Ciuffetti L."/>
            <person name="Hamelin R.C."/>
            <person name="Kema G.H.J."/>
            <person name="Lawrence C."/>
            <person name="Scott J.A."/>
            <person name="Spatafora J.W."/>
            <person name="Turgeon B.G."/>
            <person name="de Wit P.J.G.M."/>
            <person name="Zhong S."/>
            <person name="Goodwin S.B."/>
            <person name="Grigoriev I.V."/>
        </authorList>
    </citation>
    <scope>NUCLEOTIDE SEQUENCE [LARGE SCALE GENOMIC DNA]</scope>
    <source>
        <strain evidence="3 4">UAMH 10762</strain>
    </source>
</reference>
<keyword evidence="4" id="KW-1185">Reference proteome</keyword>
<accession>M2MXU6</accession>
<dbReference type="Proteomes" id="UP000011761">
    <property type="component" value="Unassembled WGS sequence"/>
</dbReference>
<dbReference type="AlphaFoldDB" id="M2MXU6"/>
<evidence type="ECO:0000256" key="2">
    <source>
        <dbReference type="SAM" id="MobiDB-lite"/>
    </source>
</evidence>
<organism evidence="3 4">
    <name type="scientific">Baudoinia panamericana (strain UAMH 10762)</name>
    <name type="common">Angels' share fungus</name>
    <name type="synonym">Baudoinia compniacensis (strain UAMH 10762)</name>
    <dbReference type="NCBI Taxonomy" id="717646"/>
    <lineage>
        <taxon>Eukaryota</taxon>
        <taxon>Fungi</taxon>
        <taxon>Dikarya</taxon>
        <taxon>Ascomycota</taxon>
        <taxon>Pezizomycotina</taxon>
        <taxon>Dothideomycetes</taxon>
        <taxon>Dothideomycetidae</taxon>
        <taxon>Mycosphaerellales</taxon>
        <taxon>Teratosphaeriaceae</taxon>
        <taxon>Baudoinia</taxon>
    </lineage>
</organism>
<dbReference type="GeneID" id="19113850"/>
<gene>
    <name evidence="3" type="ORF">BAUCODRAFT_39662</name>
</gene>
<sequence length="433" mass="47864">MSFDRLHKRLETPDFRTFKPASSSSDLANMDCTVTVFDIKQHIPEDGISLFDLRAYFDEARLPSNSKAAEQFVRLVKQVAFCKDGKYHLKYAAQRSACGSQNKAHSQHETNREDSAQPPTKPSAGHDHHGTESPKPSTESTAVDSYLKFCDIRAHIPPNGTTLSDLRASFSEQELPAASQTSTRFAALVGQIAILRNGKYYVRNPFGPDIPEVQIQKQSQFSNEIPAKSEVTEEQTHMATIGPAQKASSSVEIAVESVNGAAIESEKLFDDDTLSALDDRGAKACSVTCKGLEAQVTNPGINTATDDPSKKFTPQPLRAAKRSASVTCDSTPSKKARFEELASQKTKLREELAAQRKRKLEQQTALEEQRRLRAEEERLREEAELREIAMLQAQLDEESEDLAHLEQLTAEEKAAMDEAKAARALIECELDAA</sequence>
<dbReference type="KEGG" id="bcom:BAUCODRAFT_39662"/>
<feature type="compositionally biased region" description="Basic and acidic residues" evidence="2">
    <location>
        <begin position="106"/>
        <end position="115"/>
    </location>
</feature>
<protein>
    <submittedName>
        <fullName evidence="3">Uncharacterized protein</fullName>
    </submittedName>
</protein>
<name>M2MXU6_BAUPA</name>
<dbReference type="RefSeq" id="XP_007681434.1">
    <property type="nucleotide sequence ID" value="XM_007683244.1"/>
</dbReference>
<proteinExistence type="predicted"/>
<keyword evidence="1" id="KW-0175">Coiled coil</keyword>
<feature type="coiled-coil region" evidence="1">
    <location>
        <begin position="338"/>
        <end position="425"/>
    </location>
</feature>
<dbReference type="EMBL" id="KB445564">
    <property type="protein sequence ID" value="EMC91479.1"/>
    <property type="molecule type" value="Genomic_DNA"/>
</dbReference>
<evidence type="ECO:0000256" key="1">
    <source>
        <dbReference type="SAM" id="Coils"/>
    </source>
</evidence>